<evidence type="ECO:0000313" key="1">
    <source>
        <dbReference type="Proteomes" id="UP000887565"/>
    </source>
</evidence>
<name>A0A915IHT1_ROMCU</name>
<accession>A0A915IHT1</accession>
<dbReference type="Proteomes" id="UP000887565">
    <property type="component" value="Unplaced"/>
</dbReference>
<keyword evidence="1" id="KW-1185">Reference proteome</keyword>
<organism evidence="1 2">
    <name type="scientific">Romanomermis culicivorax</name>
    <name type="common">Nematode worm</name>
    <dbReference type="NCBI Taxonomy" id="13658"/>
    <lineage>
        <taxon>Eukaryota</taxon>
        <taxon>Metazoa</taxon>
        <taxon>Ecdysozoa</taxon>
        <taxon>Nematoda</taxon>
        <taxon>Enoplea</taxon>
        <taxon>Dorylaimia</taxon>
        <taxon>Mermithida</taxon>
        <taxon>Mermithoidea</taxon>
        <taxon>Mermithidae</taxon>
        <taxon>Romanomermis</taxon>
    </lineage>
</organism>
<protein>
    <submittedName>
        <fullName evidence="2">Uncharacterized protein</fullName>
    </submittedName>
</protein>
<reference evidence="2" key="1">
    <citation type="submission" date="2022-11" db="UniProtKB">
        <authorList>
            <consortium name="WormBaseParasite"/>
        </authorList>
    </citation>
    <scope>IDENTIFICATION</scope>
</reference>
<sequence>MPFLVSKSAKRTPSSVFCRNVSSYKMTPEIFLETRASVLNNSWRAFIGGQNPFAWRNDGFGHRFQGHFLWFSEELLEGATDLSHMFLNRQKDENQSDRGAEINFGSYRLQWHCSQNVCDNDKIEIVFAFNDLKFWFCEVNDFSSFAFHKHSNY</sequence>
<dbReference type="AlphaFoldDB" id="A0A915IHT1"/>
<dbReference type="WBParaSite" id="nRc.2.0.1.t12927-RA">
    <property type="protein sequence ID" value="nRc.2.0.1.t12927-RA"/>
    <property type="gene ID" value="nRc.2.0.1.g12927"/>
</dbReference>
<proteinExistence type="predicted"/>
<evidence type="ECO:0000313" key="2">
    <source>
        <dbReference type="WBParaSite" id="nRc.2.0.1.t12927-RA"/>
    </source>
</evidence>